<proteinExistence type="inferred from homology"/>
<feature type="compositionally biased region" description="Gly residues" evidence="11">
    <location>
        <begin position="18"/>
        <end position="33"/>
    </location>
</feature>
<dbReference type="InterPro" id="IPR053793">
    <property type="entry name" value="PB1-like"/>
</dbReference>
<evidence type="ECO:0000256" key="6">
    <source>
        <dbReference type="ARBA" id="ARBA00023015"/>
    </source>
</evidence>
<dbReference type="STRING" id="4577.A0A1D6MVX1"/>
<dbReference type="PANTHER" id="PTHR31734">
    <property type="entry name" value="AUXIN-RESPONSIVE PROTEIN IAA17"/>
    <property type="match status" value="1"/>
</dbReference>
<dbReference type="SMR" id="A0A1D6MVX1"/>
<comment type="function">
    <text evidence="1 10">Aux/IAA proteins are short-lived transcriptional factors that function as repressors of early auxin response genes at low auxin concentrations.</text>
</comment>
<dbReference type="EMBL" id="CM007649">
    <property type="protein sequence ID" value="ONM32956.1"/>
    <property type="molecule type" value="Genomic_DNA"/>
</dbReference>
<evidence type="ECO:0000256" key="9">
    <source>
        <dbReference type="ARBA" id="ARBA00023294"/>
    </source>
</evidence>
<accession>A0A1D6MVX1</accession>
<evidence type="ECO:0000256" key="8">
    <source>
        <dbReference type="ARBA" id="ARBA00023242"/>
    </source>
</evidence>
<gene>
    <name evidence="12" type="ORF">ZEAMMB73_Zm00001d041416</name>
</gene>
<dbReference type="Pfam" id="PF02309">
    <property type="entry name" value="AUX_IAA"/>
    <property type="match status" value="1"/>
</dbReference>
<organism evidence="12">
    <name type="scientific">Zea mays</name>
    <name type="common">Maize</name>
    <dbReference type="NCBI Taxonomy" id="4577"/>
    <lineage>
        <taxon>Eukaryota</taxon>
        <taxon>Viridiplantae</taxon>
        <taxon>Streptophyta</taxon>
        <taxon>Embryophyta</taxon>
        <taxon>Tracheophyta</taxon>
        <taxon>Spermatophyta</taxon>
        <taxon>Magnoliopsida</taxon>
        <taxon>Liliopsida</taxon>
        <taxon>Poales</taxon>
        <taxon>Poaceae</taxon>
        <taxon>PACMAD clade</taxon>
        <taxon>Panicoideae</taxon>
        <taxon>Andropogonodae</taxon>
        <taxon>Andropogoneae</taxon>
        <taxon>Tripsacinae</taxon>
        <taxon>Zea</taxon>
    </lineage>
</organism>
<evidence type="ECO:0000256" key="5">
    <source>
        <dbReference type="ARBA" id="ARBA00022491"/>
    </source>
</evidence>
<keyword evidence="6 10" id="KW-0805">Transcription regulation</keyword>
<keyword evidence="8 10" id="KW-0539">Nucleus</keyword>
<dbReference type="PANTHER" id="PTHR31734:SF103">
    <property type="entry name" value="AUXIN-RESPONSIVE PROTEIN IAA16"/>
    <property type="match status" value="1"/>
</dbReference>
<dbReference type="InterPro" id="IPR033389">
    <property type="entry name" value="AUX/IAA_dom"/>
</dbReference>
<evidence type="ECO:0000256" key="7">
    <source>
        <dbReference type="ARBA" id="ARBA00023163"/>
    </source>
</evidence>
<evidence type="ECO:0000256" key="4">
    <source>
        <dbReference type="ARBA" id="ARBA00011726"/>
    </source>
</evidence>
<dbReference type="InterPro" id="IPR003311">
    <property type="entry name" value="AUX_IAA"/>
</dbReference>
<evidence type="ECO:0000256" key="1">
    <source>
        <dbReference type="ARBA" id="ARBA00002159"/>
    </source>
</evidence>
<dbReference type="InParanoid" id="A0A1D6MVX1"/>
<sequence length="344" mass="36888">MATTTDLGFEATELRLGLPGGGGGGEPALGGEGRSSSSASGKRGFAETIDLKLKLEPAAVVEAEEEEEDHGVAVALEKEEEAGKMKRSPSQSSVAAAAAAVLADPAEKPRAAKAQVVGWPPVRSFRKNIMSVQSDKGAAAANGDKSSPAAGGGAAFVKVSLDGAPYLRKVDLKMYRSYQQLSKALENMFSSFTIGSCGSQGMNGMNESKLVDLLNGSEYVPTYEDKDGDWMLVGDVPWEMFVESCKRLRIMKGSEAIGLGELTYMIIIITNLNNKRDFLGYAKGHGEMQEQKLRRRRTDGSLHLSTTRGGWMQEEQISMAFAALLVSVSYSSSLPFRPLYLPDQ</sequence>
<evidence type="ECO:0000256" key="3">
    <source>
        <dbReference type="ARBA" id="ARBA00006728"/>
    </source>
</evidence>
<dbReference type="ExpressionAtlas" id="A0A1D6MVX1">
    <property type="expression patterns" value="baseline and differential"/>
</dbReference>
<comment type="similarity">
    <text evidence="3 10">Belongs to the Aux/IAA family.</text>
</comment>
<comment type="subcellular location">
    <subcellularLocation>
        <location evidence="2 10">Nucleus</location>
    </subcellularLocation>
</comment>
<evidence type="ECO:0000256" key="10">
    <source>
        <dbReference type="RuleBase" id="RU004549"/>
    </source>
</evidence>
<dbReference type="GO" id="GO:0005634">
    <property type="term" value="C:nucleus"/>
    <property type="evidence" value="ECO:0007669"/>
    <property type="project" value="UniProtKB-SubCell"/>
</dbReference>
<dbReference type="GO" id="GO:0006355">
    <property type="term" value="P:regulation of DNA-templated transcription"/>
    <property type="evidence" value="ECO:0007669"/>
    <property type="project" value="InterPro"/>
</dbReference>
<keyword evidence="7 10" id="KW-0804">Transcription</keyword>
<evidence type="ECO:0000256" key="2">
    <source>
        <dbReference type="ARBA" id="ARBA00004123"/>
    </source>
</evidence>
<keyword evidence="9 10" id="KW-0927">Auxin signaling pathway</keyword>
<dbReference type="FunFam" id="3.10.20.90:FF:000078">
    <property type="entry name" value="Auxin-responsive protein"/>
    <property type="match status" value="1"/>
</dbReference>
<feature type="compositionally biased region" description="Low complexity" evidence="11">
    <location>
        <begin position="34"/>
        <end position="43"/>
    </location>
</feature>
<dbReference type="AlphaFoldDB" id="A0A1D6MVX1"/>
<keyword evidence="5 10" id="KW-0678">Repressor</keyword>
<dbReference type="FunCoup" id="A0A1D6MVX1">
    <property type="interactions" value="1381"/>
</dbReference>
<dbReference type="GO" id="GO:0009734">
    <property type="term" value="P:auxin-activated signaling pathway"/>
    <property type="evidence" value="ECO:0007669"/>
    <property type="project" value="UniProtKB-UniRule"/>
</dbReference>
<feature type="region of interest" description="Disordered" evidence="11">
    <location>
        <begin position="1"/>
        <end position="43"/>
    </location>
</feature>
<evidence type="ECO:0000313" key="12">
    <source>
        <dbReference type="EMBL" id="ONM32956.1"/>
    </source>
</evidence>
<protein>
    <recommendedName>
        <fullName evidence="10">Auxin-responsive protein</fullName>
    </recommendedName>
</protein>
<reference evidence="12" key="1">
    <citation type="submission" date="2015-12" db="EMBL/GenBank/DDBJ databases">
        <title>Update maize B73 reference genome by single molecule sequencing technologies.</title>
        <authorList>
            <consortium name="Maize Genome Sequencing Project"/>
            <person name="Ware D."/>
        </authorList>
    </citation>
    <scope>NUCLEOTIDE SEQUENCE [LARGE SCALE GENOMIC DNA]</scope>
    <source>
        <tissue evidence="12">Seedling</tissue>
    </source>
</reference>
<evidence type="ECO:0000256" key="11">
    <source>
        <dbReference type="SAM" id="MobiDB-lite"/>
    </source>
</evidence>
<comment type="subunit">
    <text evidence="4 10">Homodimers and heterodimers.</text>
</comment>
<dbReference type="PROSITE" id="PS51745">
    <property type="entry name" value="PB1"/>
    <property type="match status" value="1"/>
</dbReference>
<dbReference type="SUPFAM" id="SSF54277">
    <property type="entry name" value="CAD &amp; PB1 domains"/>
    <property type="match status" value="1"/>
</dbReference>
<dbReference type="Gene3D" id="3.10.20.90">
    <property type="entry name" value="Phosphatidylinositol 3-kinase Catalytic Subunit, Chain A, domain 1"/>
    <property type="match status" value="1"/>
</dbReference>
<dbReference type="IntAct" id="A0A1D6MVX1">
    <property type="interactions" value="7"/>
</dbReference>
<name>A0A1D6MVX1_MAIZE</name>